<evidence type="ECO:0000256" key="1">
    <source>
        <dbReference type="ARBA" id="ARBA00004123"/>
    </source>
</evidence>
<dbReference type="HOGENOM" id="CLU_438701_0_0_1"/>
<comment type="caution">
    <text evidence="3">The sequence shown here is derived from an EMBL/GenBank/DDBJ whole genome shotgun (WGS) entry which is preliminary data.</text>
</comment>
<dbReference type="EMBL" id="AMWN01000003">
    <property type="protein sequence ID" value="EXJ90489.1"/>
    <property type="molecule type" value="Genomic_DNA"/>
</dbReference>
<sequence length="623" mass="69843">MDRPTPQAPAYTQILTEANTNTEDESRIQEVSMIDQRPRSKFDSISIEARAPVAVPFIPEMLDPMPQANYMSGFEPDRTQLDPEGAVPWTFSLDDMPDFSAEMWDAFTFPQSPGADLMISQTSTPSSRGTDECTTQVLGTLEQPQESLGPPTLSHTFVSLSQAFQYPEDILYYQFLMDSGSSSLSKIIPVLEIVKIDHVSPYFYNAVLALSALSLSKSKEYRHARCKEHAMNHMARAMEGANQEFSIQNGERAGDGDRGFEIEVPTPETLVSWLGTMMLLANFELQRGVVRQWHSRLRTAGSFLSIYFRALEKRPAGKLLIRAYARMSLLLAIYNDDLSVTMTSLMNPGLVDHLSKVLSESPEPQDRLLPLVKEIGKLEINIRRQPELEEKWARKLSKLLAALDKWQHGLPATELPVDTGIQVPTSSARANSDKGIVISPLLFPKSADPCTSAINYATFLCTRMRAKTKFVLGKGRVFPDDAEQTSFTICRIAAGLSPAACARANIYGQGMLPALYGAYVWTMNDQLREWISTWWSGYRTRREGIWDVEKSRRCLAVSDVILAQRSISESNVIMFKILEELEEEQDDEAGDDDTDAEPVEKPFRVVIHSRTPEGWSTDFAIVE</sequence>
<dbReference type="GeneID" id="19158482"/>
<protein>
    <recommendedName>
        <fullName evidence="5">Transcription factor domain-containing protein</fullName>
    </recommendedName>
</protein>
<evidence type="ECO:0008006" key="5">
    <source>
        <dbReference type="Google" id="ProtNLM"/>
    </source>
</evidence>
<dbReference type="AlphaFoldDB" id="W9Z7K7"/>
<accession>W9Z7K7</accession>
<dbReference type="eggNOG" id="ENOG502SKZK">
    <property type="taxonomic scope" value="Eukaryota"/>
</dbReference>
<organism evidence="3 4">
    <name type="scientific">Capronia coronata CBS 617.96</name>
    <dbReference type="NCBI Taxonomy" id="1182541"/>
    <lineage>
        <taxon>Eukaryota</taxon>
        <taxon>Fungi</taxon>
        <taxon>Dikarya</taxon>
        <taxon>Ascomycota</taxon>
        <taxon>Pezizomycotina</taxon>
        <taxon>Eurotiomycetes</taxon>
        <taxon>Chaetothyriomycetidae</taxon>
        <taxon>Chaetothyriales</taxon>
        <taxon>Herpotrichiellaceae</taxon>
        <taxon>Capronia</taxon>
    </lineage>
</organism>
<dbReference type="PANTHER" id="PTHR37534:SF46">
    <property type="entry name" value="ZN(II)2CYS6 TRANSCRIPTION FACTOR (EUROFUNG)"/>
    <property type="match status" value="1"/>
</dbReference>
<dbReference type="RefSeq" id="XP_007722683.1">
    <property type="nucleotide sequence ID" value="XM_007724493.1"/>
</dbReference>
<evidence type="ECO:0000313" key="4">
    <source>
        <dbReference type="Proteomes" id="UP000019484"/>
    </source>
</evidence>
<proteinExistence type="predicted"/>
<dbReference type="PANTHER" id="PTHR37534">
    <property type="entry name" value="TRANSCRIPTIONAL ACTIVATOR PROTEIN UGA3"/>
    <property type="match status" value="1"/>
</dbReference>
<dbReference type="Proteomes" id="UP000019484">
    <property type="component" value="Unassembled WGS sequence"/>
</dbReference>
<name>W9Z7K7_9EURO</name>
<evidence type="ECO:0000256" key="2">
    <source>
        <dbReference type="ARBA" id="ARBA00023242"/>
    </source>
</evidence>
<evidence type="ECO:0000313" key="3">
    <source>
        <dbReference type="EMBL" id="EXJ90489.1"/>
    </source>
</evidence>
<dbReference type="InterPro" id="IPR021858">
    <property type="entry name" value="Fun_TF"/>
</dbReference>
<reference evidence="3 4" key="1">
    <citation type="submission" date="2013-03" db="EMBL/GenBank/DDBJ databases">
        <title>The Genome Sequence of Capronia coronata CBS 617.96.</title>
        <authorList>
            <consortium name="The Broad Institute Genomics Platform"/>
            <person name="Cuomo C."/>
            <person name="de Hoog S."/>
            <person name="Gorbushina A."/>
            <person name="Walker B."/>
            <person name="Young S.K."/>
            <person name="Zeng Q."/>
            <person name="Gargeya S."/>
            <person name="Fitzgerald M."/>
            <person name="Haas B."/>
            <person name="Abouelleil A."/>
            <person name="Allen A.W."/>
            <person name="Alvarado L."/>
            <person name="Arachchi H.M."/>
            <person name="Berlin A.M."/>
            <person name="Chapman S.B."/>
            <person name="Gainer-Dewar J."/>
            <person name="Goldberg J."/>
            <person name="Griggs A."/>
            <person name="Gujja S."/>
            <person name="Hansen M."/>
            <person name="Howarth C."/>
            <person name="Imamovic A."/>
            <person name="Ireland A."/>
            <person name="Larimer J."/>
            <person name="McCowan C."/>
            <person name="Murphy C."/>
            <person name="Pearson M."/>
            <person name="Poon T.W."/>
            <person name="Priest M."/>
            <person name="Roberts A."/>
            <person name="Saif S."/>
            <person name="Shea T."/>
            <person name="Sisk P."/>
            <person name="Sykes S."/>
            <person name="Wortman J."/>
            <person name="Nusbaum C."/>
            <person name="Birren B."/>
        </authorList>
    </citation>
    <scope>NUCLEOTIDE SEQUENCE [LARGE SCALE GENOMIC DNA]</scope>
    <source>
        <strain evidence="3 4">CBS 617.96</strain>
    </source>
</reference>
<dbReference type="OrthoDB" id="5126878at2759"/>
<dbReference type="STRING" id="1182541.W9Z7K7"/>
<dbReference type="GO" id="GO:0005634">
    <property type="term" value="C:nucleus"/>
    <property type="evidence" value="ECO:0007669"/>
    <property type="project" value="UniProtKB-SubCell"/>
</dbReference>
<gene>
    <name evidence="3" type="ORF">A1O1_03592</name>
</gene>
<keyword evidence="2" id="KW-0539">Nucleus</keyword>
<dbReference type="Pfam" id="PF11951">
    <property type="entry name" value="Fungal_trans_2"/>
    <property type="match status" value="1"/>
</dbReference>
<keyword evidence="4" id="KW-1185">Reference proteome</keyword>
<comment type="subcellular location">
    <subcellularLocation>
        <location evidence="1">Nucleus</location>
    </subcellularLocation>
</comment>